<dbReference type="EMBL" id="BROD01000001">
    <property type="protein sequence ID" value="GKX64958.1"/>
    <property type="molecule type" value="Genomic_DNA"/>
</dbReference>
<evidence type="ECO:0000313" key="2">
    <source>
        <dbReference type="Proteomes" id="UP001058074"/>
    </source>
</evidence>
<keyword evidence="2" id="KW-1185">Reference proteome</keyword>
<accession>A0ACB5R6Z9</accession>
<evidence type="ECO:0000313" key="1">
    <source>
        <dbReference type="EMBL" id="GKX64958.1"/>
    </source>
</evidence>
<sequence length="391" mass="42930">MKRLFTSESVTEGHPDKICDQISDGVLDAILSQDPHARVACETTVTTGMVLVMGEISTSANVNIPNIVRETVRGIGYDRAKYGFDCDTCAVLTSIDEQSKDIAMGVDEAIESKQGEMDKIDAIGAGDQGMMFGFATNETKEFMPLPIAMAHRLSRKLTEVRKNGILAYLRPDGKTQVTVEYEDNIPKRIDAIVVSTQHDDKVTQEQIRSDIREHVINAVVPEELLDENTKYYINPTGRFVIGGPQGDSGLTGRKIIVDTYGGYGRHGGGAFSGKDPTKVDRSGAYAARWVAKNLVAAGVADKLEIEIAYAIGVAKPVSIEVDTFGTGKVSDEQITSIVEKVFDLRPGAIIRDLDLRRPIYKQTAAYGHFGRTDLNLPWEQLNKVEEIKKYI</sequence>
<reference evidence="1" key="1">
    <citation type="journal article" date="2025" name="Int. J. Syst. Evol. Microbiol.">
        <title>Inconstantimicrobium mannanitabidum sp. nov., a novel member of the family Clostridiaceae isolated from anoxic soil under the treatment of reductive soil disinfestation.</title>
        <authorList>
            <person name="Ueki A."/>
            <person name="Tonouchi A."/>
            <person name="Honma S."/>
            <person name="Kaku N."/>
            <person name="Ueki K."/>
        </authorList>
    </citation>
    <scope>NUCLEOTIDE SEQUENCE</scope>
    <source>
        <strain evidence="1">TW13</strain>
    </source>
</reference>
<name>A0ACB5R6Z9_9CLOT</name>
<gene>
    <name evidence="1" type="primary">metK</name>
    <name evidence="1" type="ORF">rsdtw13_02160</name>
</gene>
<proteinExistence type="predicted"/>
<dbReference type="Proteomes" id="UP001058074">
    <property type="component" value="Unassembled WGS sequence"/>
</dbReference>
<comment type="caution">
    <text evidence="1">The sequence shown here is derived from an EMBL/GenBank/DDBJ whole genome shotgun (WGS) entry which is preliminary data.</text>
</comment>
<organism evidence="1 2">
    <name type="scientific">Inconstantimicrobium mannanitabidum</name>
    <dbReference type="NCBI Taxonomy" id="1604901"/>
    <lineage>
        <taxon>Bacteria</taxon>
        <taxon>Bacillati</taxon>
        <taxon>Bacillota</taxon>
        <taxon>Clostridia</taxon>
        <taxon>Eubacteriales</taxon>
        <taxon>Clostridiaceae</taxon>
        <taxon>Inconstantimicrobium</taxon>
    </lineage>
</organism>
<protein>
    <submittedName>
        <fullName evidence="1">S-adenosylmethionine synthase</fullName>
    </submittedName>
</protein>